<feature type="compositionally biased region" description="Basic and acidic residues" evidence="1">
    <location>
        <begin position="302"/>
        <end position="313"/>
    </location>
</feature>
<evidence type="ECO:0000313" key="2">
    <source>
        <dbReference type="EMBL" id="ETS87659.1"/>
    </source>
</evidence>
<dbReference type="RefSeq" id="XP_007828259.1">
    <property type="nucleotide sequence ID" value="XM_007830068.1"/>
</dbReference>
<dbReference type="EMBL" id="KI912109">
    <property type="protein sequence ID" value="ETS87659.1"/>
    <property type="molecule type" value="Genomic_DNA"/>
</dbReference>
<feature type="compositionally biased region" description="Basic and acidic residues" evidence="1">
    <location>
        <begin position="267"/>
        <end position="281"/>
    </location>
</feature>
<feature type="compositionally biased region" description="Polar residues" evidence="1">
    <location>
        <begin position="34"/>
        <end position="44"/>
    </location>
</feature>
<dbReference type="GeneID" id="19266500"/>
<protein>
    <submittedName>
        <fullName evidence="2">Uncharacterized protein</fullName>
    </submittedName>
</protein>
<dbReference type="OrthoDB" id="5235746at2759"/>
<feature type="compositionally biased region" description="Polar residues" evidence="1">
    <location>
        <begin position="53"/>
        <end position="68"/>
    </location>
</feature>
<dbReference type="KEGG" id="pfy:PFICI_01487"/>
<dbReference type="InParanoid" id="W3XNV7"/>
<evidence type="ECO:0000313" key="3">
    <source>
        <dbReference type="Proteomes" id="UP000030651"/>
    </source>
</evidence>
<feature type="region of interest" description="Disordered" evidence="1">
    <location>
        <begin position="144"/>
        <end position="350"/>
    </location>
</feature>
<keyword evidence="3" id="KW-1185">Reference proteome</keyword>
<feature type="compositionally biased region" description="Low complexity" evidence="1">
    <location>
        <begin position="172"/>
        <end position="186"/>
    </location>
</feature>
<feature type="compositionally biased region" description="Polar residues" evidence="1">
    <location>
        <begin position="246"/>
        <end position="255"/>
    </location>
</feature>
<feature type="region of interest" description="Disordered" evidence="1">
    <location>
        <begin position="1"/>
        <end position="90"/>
    </location>
</feature>
<dbReference type="AlphaFoldDB" id="W3XNV7"/>
<evidence type="ECO:0000256" key="1">
    <source>
        <dbReference type="SAM" id="MobiDB-lite"/>
    </source>
</evidence>
<proteinExistence type="predicted"/>
<dbReference type="OMA" id="GWELAIN"/>
<reference evidence="3" key="1">
    <citation type="journal article" date="2015" name="BMC Genomics">
        <title>Genomic and transcriptomic analysis of the endophytic fungus Pestalotiopsis fici reveals its lifestyle and high potential for synthesis of natural products.</title>
        <authorList>
            <person name="Wang X."/>
            <person name="Zhang X."/>
            <person name="Liu L."/>
            <person name="Xiang M."/>
            <person name="Wang W."/>
            <person name="Sun X."/>
            <person name="Che Y."/>
            <person name="Guo L."/>
            <person name="Liu G."/>
            <person name="Guo L."/>
            <person name="Wang C."/>
            <person name="Yin W.B."/>
            <person name="Stadler M."/>
            <person name="Zhang X."/>
            <person name="Liu X."/>
        </authorList>
    </citation>
    <scope>NUCLEOTIDE SEQUENCE [LARGE SCALE GENOMIC DNA]</scope>
    <source>
        <strain evidence="3">W106-1 / CGMCC3.15140</strain>
    </source>
</reference>
<dbReference type="Proteomes" id="UP000030651">
    <property type="component" value="Unassembled WGS sequence"/>
</dbReference>
<accession>W3XNV7</accession>
<name>W3XNV7_PESFW</name>
<dbReference type="HOGENOM" id="CLU_792510_0_0_1"/>
<feature type="compositionally biased region" description="Low complexity" evidence="1">
    <location>
        <begin position="282"/>
        <end position="300"/>
    </location>
</feature>
<organism evidence="2 3">
    <name type="scientific">Pestalotiopsis fici (strain W106-1 / CGMCC3.15140)</name>
    <dbReference type="NCBI Taxonomy" id="1229662"/>
    <lineage>
        <taxon>Eukaryota</taxon>
        <taxon>Fungi</taxon>
        <taxon>Dikarya</taxon>
        <taxon>Ascomycota</taxon>
        <taxon>Pezizomycotina</taxon>
        <taxon>Sordariomycetes</taxon>
        <taxon>Xylariomycetidae</taxon>
        <taxon>Amphisphaeriales</taxon>
        <taxon>Sporocadaceae</taxon>
        <taxon>Pestalotiopsis</taxon>
    </lineage>
</organism>
<gene>
    <name evidence="2" type="ORF">PFICI_01487</name>
</gene>
<sequence length="350" mass="36081">MADLATQSANPVANKPASTIGGNAPPTPPETQEVKSANPTSTLPASADEPAKTNETSSVPVPASTSETEPSKGLGESETAVPVNGATTAPGKLSSKSLRFIILYGWELAINASAQVSFTLRTMHRSLVTPQCAQVMETNKTAGAGTDSVKAAEAEADQLAAQPEKPSDNLTSSAPINAKPSAAAASTNEELSNEPPKPVSLEEVPDPEGPTTKLKAAEDVVSPEPTKEPAATAVSEEKKDAEVTDAQPTVTTGPSQPEAVPAVSELVAEKPKSGQKRKAEEPAAAAVNGDEAAEQQAPAAKKQKESPIKRVADKVSNTIKKVGRPKKEKKEPAPVGKTARKTRSQGKADE</sequence>
<feature type="compositionally biased region" description="Polar residues" evidence="1">
    <location>
        <begin position="1"/>
        <end position="21"/>
    </location>
</feature>